<dbReference type="PANTHER" id="PTHR44575">
    <property type="entry name" value="OS01G0589200 PROTEIN"/>
    <property type="match status" value="1"/>
</dbReference>
<dbReference type="InterPro" id="IPR029063">
    <property type="entry name" value="SAM-dependent_MTases_sf"/>
</dbReference>
<dbReference type="Proteomes" id="UP001634007">
    <property type="component" value="Unassembled WGS sequence"/>
</dbReference>
<dbReference type="SUPFAM" id="SSF53335">
    <property type="entry name" value="S-adenosyl-L-methionine-dependent methyltransferases"/>
    <property type="match status" value="1"/>
</dbReference>
<comment type="caution">
    <text evidence="2">The sequence shown here is derived from an EMBL/GenBank/DDBJ whole genome shotgun (WGS) entry which is preliminary data.</text>
</comment>
<dbReference type="Gene3D" id="3.40.50.150">
    <property type="entry name" value="Vaccinia Virus protein VP39"/>
    <property type="match status" value="1"/>
</dbReference>
<accession>A0ABD3JUB2</accession>
<dbReference type="InterPro" id="IPR013216">
    <property type="entry name" value="Methyltransf_11"/>
</dbReference>
<evidence type="ECO:0000313" key="2">
    <source>
        <dbReference type="EMBL" id="KAL3729022.1"/>
    </source>
</evidence>
<proteinExistence type="predicted"/>
<keyword evidence="3" id="KW-1185">Reference proteome</keyword>
<name>A0ABD3JUB2_EUCGL</name>
<feature type="domain" description="Methyltransferase type 11" evidence="1">
    <location>
        <begin position="39"/>
        <end position="134"/>
    </location>
</feature>
<dbReference type="EMBL" id="JBJKBG010000008">
    <property type="protein sequence ID" value="KAL3729022.1"/>
    <property type="molecule type" value="Genomic_DNA"/>
</dbReference>
<evidence type="ECO:0000259" key="1">
    <source>
        <dbReference type="Pfam" id="PF08241"/>
    </source>
</evidence>
<protein>
    <recommendedName>
        <fullName evidence="1">Methyltransferase type 11 domain-containing protein</fullName>
    </recommendedName>
</protein>
<gene>
    <name evidence="2" type="ORF">ACJRO7_033594</name>
</gene>
<reference evidence="2 3" key="1">
    <citation type="submission" date="2024-11" db="EMBL/GenBank/DDBJ databases">
        <title>Chromosome-level genome assembly of Eucalyptus globulus Labill. provides insights into its genome evolution.</title>
        <authorList>
            <person name="Li X."/>
        </authorList>
    </citation>
    <scope>NUCLEOTIDE SEQUENCE [LARGE SCALE GENOMIC DNA]</scope>
    <source>
        <strain evidence="2">CL2024</strain>
        <tissue evidence="2">Fresh tender leaves</tissue>
    </source>
</reference>
<organism evidence="2 3">
    <name type="scientific">Eucalyptus globulus</name>
    <name type="common">Tasmanian blue gum</name>
    <dbReference type="NCBI Taxonomy" id="34317"/>
    <lineage>
        <taxon>Eukaryota</taxon>
        <taxon>Viridiplantae</taxon>
        <taxon>Streptophyta</taxon>
        <taxon>Embryophyta</taxon>
        <taxon>Tracheophyta</taxon>
        <taxon>Spermatophyta</taxon>
        <taxon>Magnoliopsida</taxon>
        <taxon>eudicotyledons</taxon>
        <taxon>Gunneridae</taxon>
        <taxon>Pentapetalae</taxon>
        <taxon>rosids</taxon>
        <taxon>malvids</taxon>
        <taxon>Myrtales</taxon>
        <taxon>Myrtaceae</taxon>
        <taxon>Myrtoideae</taxon>
        <taxon>Eucalypteae</taxon>
        <taxon>Eucalyptus</taxon>
    </lineage>
</organism>
<dbReference type="PANTHER" id="PTHR44575:SF2">
    <property type="entry name" value="OS01G0589200 PROTEIN"/>
    <property type="match status" value="1"/>
</dbReference>
<dbReference type="CDD" id="cd02440">
    <property type="entry name" value="AdoMet_MTases"/>
    <property type="match status" value="1"/>
</dbReference>
<dbReference type="Pfam" id="PF08241">
    <property type="entry name" value="Methyltransf_11"/>
    <property type="match status" value="1"/>
</dbReference>
<sequence>MAGLFDKQAEIYADARPTYPREWYQKLAALTPRQALAWDVGTGNGQAALGVAEHYQQVIATDVSESQLNYAIPHPRVQYMHTPPSISDDELLATVGGENSVDLITVAQAIHWFELPKFYSLVNRVLRKPEGVIAVWGYQAIQVSPTFDPILKKFFDATLPYWNPNARYVFDQYKTLPFPFESVGLGSEGNPVALDIPTEVSFEGILGILRSWSAVAMAKEQGVELLSEGVVREFERAWGDTKLVRNAVYKAFMLAGKVKK</sequence>
<dbReference type="AlphaFoldDB" id="A0ABD3JUB2"/>
<evidence type="ECO:0000313" key="3">
    <source>
        <dbReference type="Proteomes" id="UP001634007"/>
    </source>
</evidence>